<dbReference type="EMBL" id="LGTK01000100">
    <property type="protein sequence ID" value="KPH70544.1"/>
    <property type="molecule type" value="Genomic_DNA"/>
</dbReference>
<reference evidence="1 2" key="1">
    <citation type="submission" date="2015-07" db="EMBL/GenBank/DDBJ databases">
        <title>High-quality draft genome sequence of Oceanobacillus caeni HM6, a bacillus isolated from a human feces.</title>
        <authorList>
            <person name="Kumar J."/>
            <person name="Verma M.K."/>
            <person name="Pandey R."/>
            <person name="Bhambi M."/>
            <person name="Chauhan N."/>
        </authorList>
    </citation>
    <scope>NUCLEOTIDE SEQUENCE [LARGE SCALE GENOMIC DNA]</scope>
    <source>
        <strain evidence="1 2">HM6</strain>
    </source>
</reference>
<gene>
    <name evidence="1" type="ORF">AFL42_16665</name>
</gene>
<proteinExistence type="predicted"/>
<evidence type="ECO:0000313" key="2">
    <source>
        <dbReference type="Proteomes" id="UP000037854"/>
    </source>
</evidence>
<sequence length="61" mass="6979">MEDVIYVATEEISDNQDIFAKGEEQFDKFINKIISELASRKIELLIGKLNDIDGISIDYKV</sequence>
<accession>A0ABR5MFG7</accession>
<evidence type="ECO:0000313" key="1">
    <source>
        <dbReference type="EMBL" id="KPH70544.1"/>
    </source>
</evidence>
<protein>
    <submittedName>
        <fullName evidence="1">Uncharacterized protein</fullName>
    </submittedName>
</protein>
<comment type="caution">
    <text evidence="1">The sequence shown here is derived from an EMBL/GenBank/DDBJ whole genome shotgun (WGS) entry which is preliminary data.</text>
</comment>
<dbReference type="Proteomes" id="UP000037854">
    <property type="component" value="Unassembled WGS sequence"/>
</dbReference>
<name>A0ABR5MFG7_9BACI</name>
<keyword evidence="2" id="KW-1185">Reference proteome</keyword>
<organism evidence="1 2">
    <name type="scientific">Oceanobacillus caeni</name>
    <dbReference type="NCBI Taxonomy" id="405946"/>
    <lineage>
        <taxon>Bacteria</taxon>
        <taxon>Bacillati</taxon>
        <taxon>Bacillota</taxon>
        <taxon>Bacilli</taxon>
        <taxon>Bacillales</taxon>
        <taxon>Bacillaceae</taxon>
        <taxon>Oceanobacillus</taxon>
    </lineage>
</organism>
<dbReference type="RefSeq" id="WP_060669270.1">
    <property type="nucleotide sequence ID" value="NZ_JANKBL010000055.1"/>
</dbReference>